<comment type="caution">
    <text evidence="1">The sequence shown here is derived from an EMBL/GenBank/DDBJ whole genome shotgun (WGS) entry which is preliminary data.</text>
</comment>
<organism evidence="1 2">
    <name type="scientific">Pistacia integerrima</name>
    <dbReference type="NCBI Taxonomy" id="434235"/>
    <lineage>
        <taxon>Eukaryota</taxon>
        <taxon>Viridiplantae</taxon>
        <taxon>Streptophyta</taxon>
        <taxon>Embryophyta</taxon>
        <taxon>Tracheophyta</taxon>
        <taxon>Spermatophyta</taxon>
        <taxon>Magnoliopsida</taxon>
        <taxon>eudicotyledons</taxon>
        <taxon>Gunneridae</taxon>
        <taxon>Pentapetalae</taxon>
        <taxon>rosids</taxon>
        <taxon>malvids</taxon>
        <taxon>Sapindales</taxon>
        <taxon>Anacardiaceae</taxon>
        <taxon>Pistacia</taxon>
    </lineage>
</organism>
<evidence type="ECO:0000313" key="2">
    <source>
        <dbReference type="Proteomes" id="UP001163603"/>
    </source>
</evidence>
<proteinExistence type="predicted"/>
<sequence length="412" mass="45610">MHNLKVARHLFTWTKEMAYADYYEGTLTNGVIGIQRGREPGVMIYMLPLNRGNSKAVSYHGWGTRFNSFWCCYGTGIESFTKLGDSIYFEEQGKVPGLYIIQFISSTINWQRGQFSLYQNVDPYVSWDPFLRLTLTVTSSMAADQSSLILRIPSWTLSSGSKATLDGQSLPVPAPGNFLPLTKKWSSGDKLTLELPITLRTEPIKDDRPEYASLQATLFGPYLLAGHTNGDWDIKAVAGHPPSEWLNSNVSGTEAALQATFRIILTDPSAKFSSIKDIIEKSIALEPIAFPGMLVAQLGKDHKLIVQDASSAQPSTFILVPGLDGKDTVSLESETQKGCFVISGKKLKIKLSCNTGSSDAKFNNAASFVMGKGMSEYHPISFVAKGVRRNFLLEPLYNFKDESYTVYFNMKP</sequence>
<dbReference type="EMBL" id="CM047746">
    <property type="protein sequence ID" value="KAJ0020168.1"/>
    <property type="molecule type" value="Genomic_DNA"/>
</dbReference>
<gene>
    <name evidence="1" type="ORF">Pint_31152</name>
</gene>
<name>A0ACC0XM27_9ROSI</name>
<dbReference type="Proteomes" id="UP001163603">
    <property type="component" value="Chromosome 11"/>
</dbReference>
<keyword evidence="2" id="KW-1185">Reference proteome</keyword>
<evidence type="ECO:0000313" key="1">
    <source>
        <dbReference type="EMBL" id="KAJ0020168.1"/>
    </source>
</evidence>
<reference evidence="2" key="1">
    <citation type="journal article" date="2023" name="G3 (Bethesda)">
        <title>Genome assembly and association tests identify interacting loci associated with vigor, precocity, and sex in interspecific pistachio rootstocks.</title>
        <authorList>
            <person name="Palmer W."/>
            <person name="Jacygrad E."/>
            <person name="Sagayaradj S."/>
            <person name="Cavanaugh K."/>
            <person name="Han R."/>
            <person name="Bertier L."/>
            <person name="Beede B."/>
            <person name="Kafkas S."/>
            <person name="Golino D."/>
            <person name="Preece J."/>
            <person name="Michelmore R."/>
        </authorList>
    </citation>
    <scope>NUCLEOTIDE SEQUENCE [LARGE SCALE GENOMIC DNA]</scope>
</reference>
<protein>
    <submittedName>
        <fullName evidence="1">Uncharacterized protein</fullName>
    </submittedName>
</protein>
<accession>A0ACC0XM27</accession>